<keyword evidence="1" id="KW-1133">Transmembrane helix</keyword>
<sequence length="799" mass="92622">MSNTIQDTKHFYEDLKNFNPSVIFTLSLFGLIFTLAFIYYYKDPLVESYGQKVYLWFIFLIVLNLLNLLYISGYYKSKSGSIVGLEGPEGKTGKSGKRGDDLSCGYCDTQNEIGIQYSNDYDLVSHLQKTTNLLGELSIWRAKGVLGTAPLGDTIFPSKNASKDRTYIAGYGSKKADDFKKITTINDGVNEITIWKGVAPDGFTFLGDFAMVGPNPPDKDLVASLPISCLIENLKTKYNYIASFPAIDIIPLHSNSKITFCSFWTTTLNHLKVKVSDENYYTQSLYYNIVDGHPKWYDNKTNKPITEKLEELKKILQSMISVIYHHPNSTSLVKFNAPFVQNIRNSQGKIVSYKIYARAFEDFLNSNKDQSFETYLELYRKSLEYVYNIIKTSNNNVEFIHQTGSSVNSPLRSLELKLKEIKNDQHAYNEIDKFIKTIQNNNVSTLNILVQSNVVKTPSSGEKNISKMSSRDKQQLFVDSLVDLDVSDISKILKQFRKKGIYPTESAINFFGDDPVMNTVRNYRSMKMKTNNKNKKDDKIQFQLLDMPDSQIETEDQEIDPNLTLWDDLNYLFVSGLDHQIAKTKEDTLNGGYYLDAPENRQRRHFVNYLRTFIEPTEPIYAFRRKCMMFVDIDEERNQIIQDLRKAYDYLENQLSNLNAFQNCDNDKVLIKIYNEMMARIDQQFRSIDDYRTKIKNQDFSYFPTGRLKWLLGELNKYHLAIKNNCKSDERTRIITKIRLFRDRLENNFDYKLDLGPEINQKVSKMDFDNSSLSDLKKILKKYQDSLIQKSKINKDHSE</sequence>
<keyword evidence="1" id="KW-0812">Transmembrane</keyword>
<evidence type="ECO:0000313" key="2">
    <source>
        <dbReference type="EMBL" id="QHT25117.1"/>
    </source>
</evidence>
<dbReference type="EMBL" id="MN739756">
    <property type="protein sequence ID" value="QHT25117.1"/>
    <property type="molecule type" value="Genomic_DNA"/>
</dbReference>
<keyword evidence="1" id="KW-0472">Membrane</keyword>
<feature type="transmembrane region" description="Helical" evidence="1">
    <location>
        <begin position="53"/>
        <end position="75"/>
    </location>
</feature>
<proteinExistence type="predicted"/>
<feature type="transmembrane region" description="Helical" evidence="1">
    <location>
        <begin position="20"/>
        <end position="41"/>
    </location>
</feature>
<name>A0A6C0E7H0_9ZZZZ</name>
<evidence type="ECO:0000256" key="1">
    <source>
        <dbReference type="SAM" id="Phobius"/>
    </source>
</evidence>
<dbReference type="AlphaFoldDB" id="A0A6C0E7H0"/>
<reference evidence="2" key="1">
    <citation type="journal article" date="2020" name="Nature">
        <title>Giant virus diversity and host interactions through global metagenomics.</title>
        <authorList>
            <person name="Schulz F."/>
            <person name="Roux S."/>
            <person name="Paez-Espino D."/>
            <person name="Jungbluth S."/>
            <person name="Walsh D.A."/>
            <person name="Denef V.J."/>
            <person name="McMahon K.D."/>
            <person name="Konstantinidis K.T."/>
            <person name="Eloe-Fadrosh E.A."/>
            <person name="Kyrpides N.C."/>
            <person name="Woyke T."/>
        </authorList>
    </citation>
    <scope>NUCLEOTIDE SEQUENCE</scope>
    <source>
        <strain evidence="2">GVMAG-M-3300023179-150</strain>
    </source>
</reference>
<accession>A0A6C0E7H0</accession>
<organism evidence="2">
    <name type="scientific">viral metagenome</name>
    <dbReference type="NCBI Taxonomy" id="1070528"/>
    <lineage>
        <taxon>unclassified sequences</taxon>
        <taxon>metagenomes</taxon>
        <taxon>organismal metagenomes</taxon>
    </lineage>
</organism>
<protein>
    <submittedName>
        <fullName evidence="2">Uncharacterized protein</fullName>
    </submittedName>
</protein>